<keyword evidence="2" id="KW-0472">Membrane</keyword>
<keyword evidence="2" id="KW-1133">Transmembrane helix</keyword>
<evidence type="ECO:0000256" key="1">
    <source>
        <dbReference type="SAM" id="MobiDB-lite"/>
    </source>
</evidence>
<sequence>MKKLKLKRSILSIILTMILIMNSVVVPVYASSVVSYNSRNTFKISSANDFPENIEQGQVYVLTTDITLNQGQQIKNLRGTLDGNGFNITLADKPLANNVSGTIQNLGISSSGTITSEDTFGSMVVTLSGTIQNCYSVASIKLSGFLGEVGGLVGTLSGGSIKNSYFAGTIDSFMAGGYGGLVGINNSANSVISNSYYTVNSMMGTVSMIMPKPQEINSGKKSENELKSGEGISLLNTSLPETGFIWTSPSNGENRGLPTLKEGKNEPTPDVVDKTNLEKYINQVKELEVNKEQYTEESWNNLQQVLKEAKAIFEKDDATQSEVDGHAKKLSDSINSLKKKKATLPVAMPENAEDVKHIKSVEDLERINISDKNAFYVLDNDIVISPDDWYFPMGDFEGTLDGQGHTVTFKNTSVGIFENLGESGVIQNVHFTGNFDTWEAMGPIKKEIKGSIINCYSDVTGSNACGFAKYLSGGILSNSYSVSKGEKGVLFNQYKSGDLINTYWDSVLTNPVKIPGENLKNSKSMSEDEMKSIEFTNLLNKNRGEYGVKWGQSSTGYPYFGENKEYNPENPSLPENKYKVIFESYEGEEMELNNQLIHLSPDFVDSTFKIAGKFKLVDVAEGSTIEWSCSDIKPKNSISIGSENGSLRIDSEGSAIITATERKVNGETEVVATIKVVANSKEIEQIKLTINGNDVTNGKYTVAGSEWKDIKVEARYEGSEEYTPVTYSRFTYTADDTDMVYNITSSPSFYFKKPGTASIKVVSNKNPNVAATVEVTSTYVPVESIEQTVPSVIEIHGRNANSSKIGAFNPHYNGIVVKPENASNSNKYTITSSDPSVGEYVASMANGYVPYKAGTTTYKVSLIDVNPDTNKTRKVSSSKEVTYTYLNPLTSITIKNDSIELDNNTKSNLDLTFVGEKSDEGYSVTAPELIWTYDKEGIVEIERKTDGFWKKNTDEYDKAPDKGLYISGSDYYVTALSEGTVTAIGTPADNTNNVEPVKIKITVKQGTVESVETNKLVSQGTEGAIKYIKENHKDGYFYGDEWLVYSLLRAGETIKQDKLDAYYESVVEKVKTWSNSKKPTEIERVALALSIIGKDITNIEGINLAEMIYNSKRLQIGANELTYALIALDAKDTNIPKDALWSREKMISELLKFQNSKTGGFGLTDNKTTSVDITAMALQALAKYKGSNEDVDKAIENALKYLKSNMSKKYDFGTPESSAQVLLALTTLKIDPLSQNNGFGTNNRNIITRLMEYFDPKTGGFTRNLGDKNPMEMTTVQVLQALTSYQRYINREKSYWDLTNSKDDTGNNPGNGSEDKDDTGSNPGDGSEDKDDTGNNPGDGSEDKDDTGNNPGDGSEDKDDTGNNPGNGSEDKDDTGSNPGNESEDKDDTGSNPGNGSEDKDDTENNPGNESTGKDDNVSTGDESIIIYVFIMVLATLGLLVSFNRKYITKK</sequence>
<dbReference type="Gene3D" id="1.20.1270.90">
    <property type="entry name" value="AF1782-like"/>
    <property type="match status" value="1"/>
</dbReference>
<dbReference type="RefSeq" id="WP_226914194.1">
    <property type="nucleotide sequence ID" value="NZ_BAABXU010000001.1"/>
</dbReference>
<feature type="compositionally biased region" description="Basic and acidic residues" evidence="1">
    <location>
        <begin position="261"/>
        <end position="272"/>
    </location>
</feature>
<dbReference type="Gene3D" id="2.160.20.110">
    <property type="match status" value="2"/>
</dbReference>
<evidence type="ECO:0000313" key="3">
    <source>
        <dbReference type="EMBL" id="MCB5445165.1"/>
    </source>
</evidence>
<organism evidence="3 4">
    <name type="scientific">Intestinibacter bartlettii</name>
    <dbReference type="NCBI Taxonomy" id="261299"/>
    <lineage>
        <taxon>Bacteria</taxon>
        <taxon>Bacillati</taxon>
        <taxon>Bacillota</taxon>
        <taxon>Clostridia</taxon>
        <taxon>Peptostreptococcales</taxon>
        <taxon>Peptostreptococcaceae</taxon>
        <taxon>Intestinibacter</taxon>
    </lineage>
</organism>
<feature type="region of interest" description="Disordered" evidence="1">
    <location>
        <begin position="1298"/>
        <end position="1419"/>
    </location>
</feature>
<protein>
    <submittedName>
        <fullName evidence="3">FIVAR domain-containing protein</fullName>
    </submittedName>
</protein>
<evidence type="ECO:0000313" key="4">
    <source>
        <dbReference type="Proteomes" id="UP001299409"/>
    </source>
</evidence>
<dbReference type="InterPro" id="IPR008930">
    <property type="entry name" value="Terpenoid_cyclase/PrenylTrfase"/>
</dbReference>
<feature type="region of interest" description="Disordered" evidence="1">
    <location>
        <begin position="245"/>
        <end position="272"/>
    </location>
</feature>
<name>A0ABS8CUL7_9FIRM</name>
<dbReference type="Pfam" id="PF07554">
    <property type="entry name" value="FIVAR"/>
    <property type="match status" value="1"/>
</dbReference>
<evidence type="ECO:0000256" key="2">
    <source>
        <dbReference type="SAM" id="Phobius"/>
    </source>
</evidence>
<keyword evidence="2" id="KW-0812">Transmembrane</keyword>
<reference evidence="3 4" key="1">
    <citation type="submission" date="2021-10" db="EMBL/GenBank/DDBJ databases">
        <title>Collection of gut derived symbiotic bacterial strains cultured from healthy donors.</title>
        <authorList>
            <person name="Lin H."/>
            <person name="Littmann E."/>
            <person name="Claire K."/>
            <person name="Pamer E."/>
        </authorList>
    </citation>
    <scope>NUCLEOTIDE SEQUENCE [LARGE SCALE GENOMIC DNA]</scope>
    <source>
        <strain evidence="3 4">MSK.17.68</strain>
    </source>
</reference>
<comment type="caution">
    <text evidence="3">The sequence shown here is derived from an EMBL/GenBank/DDBJ whole genome shotgun (WGS) entry which is preliminary data.</text>
</comment>
<dbReference type="SUPFAM" id="SSF48239">
    <property type="entry name" value="Terpenoid cyclases/Protein prenyltransferases"/>
    <property type="match status" value="1"/>
</dbReference>
<dbReference type="CDD" id="cd00688">
    <property type="entry name" value="ISOPREN_C2_like"/>
    <property type="match status" value="1"/>
</dbReference>
<dbReference type="Gene3D" id="1.50.10.20">
    <property type="match status" value="1"/>
</dbReference>
<dbReference type="Proteomes" id="UP001299409">
    <property type="component" value="Unassembled WGS sequence"/>
</dbReference>
<dbReference type="EMBL" id="JAJBMB010000002">
    <property type="protein sequence ID" value="MCB5445165.1"/>
    <property type="molecule type" value="Genomic_DNA"/>
</dbReference>
<keyword evidence="4" id="KW-1185">Reference proteome</keyword>
<proteinExistence type="predicted"/>
<accession>A0ABS8CUL7</accession>
<gene>
    <name evidence="3" type="ORF">LIP50_03000</name>
</gene>
<feature type="transmembrane region" description="Helical" evidence="2">
    <location>
        <begin position="1425"/>
        <end position="1443"/>
    </location>
</feature>